<feature type="signal peptide" evidence="2">
    <location>
        <begin position="1"/>
        <end position="18"/>
    </location>
</feature>
<feature type="chain" id="PRO_5006058489" evidence="2">
    <location>
        <begin position="19"/>
        <end position="86"/>
    </location>
</feature>
<dbReference type="AlphaFoldDB" id="A0A0P1A9R4"/>
<evidence type="ECO:0000256" key="1">
    <source>
        <dbReference type="SAM" id="MobiDB-lite"/>
    </source>
</evidence>
<protein>
    <submittedName>
        <fullName evidence="3">RxLR-like protein</fullName>
    </submittedName>
</protein>
<dbReference type="RefSeq" id="XP_024573464.1">
    <property type="nucleotide sequence ID" value="XM_024722383.1"/>
</dbReference>
<evidence type="ECO:0000313" key="4">
    <source>
        <dbReference type="Proteomes" id="UP000054928"/>
    </source>
</evidence>
<evidence type="ECO:0000313" key="3">
    <source>
        <dbReference type="EMBL" id="CEG37095.1"/>
    </source>
</evidence>
<organism evidence="3 4">
    <name type="scientific">Plasmopara halstedii</name>
    <name type="common">Downy mildew of sunflower</name>
    <dbReference type="NCBI Taxonomy" id="4781"/>
    <lineage>
        <taxon>Eukaryota</taxon>
        <taxon>Sar</taxon>
        <taxon>Stramenopiles</taxon>
        <taxon>Oomycota</taxon>
        <taxon>Peronosporomycetes</taxon>
        <taxon>Peronosporales</taxon>
        <taxon>Peronosporaceae</taxon>
        <taxon>Plasmopara</taxon>
    </lineage>
</organism>
<accession>A0A0P1A9R4</accession>
<keyword evidence="4" id="KW-1185">Reference proteome</keyword>
<dbReference type="GeneID" id="36399609"/>
<name>A0A0P1A9R4_PLAHL</name>
<sequence>MRVYPLFMSIALATTCAATLVTSQTDRSAIVVNSADVVLNPVLATSDQTQFKRRLRAAYGFSQLASGDNHDEERTPIGGKMSCRVH</sequence>
<dbReference type="Proteomes" id="UP000054928">
    <property type="component" value="Unassembled WGS sequence"/>
</dbReference>
<proteinExistence type="predicted"/>
<reference evidence="4" key="1">
    <citation type="submission" date="2014-09" db="EMBL/GenBank/DDBJ databases">
        <authorList>
            <person name="Sharma Rahul"/>
            <person name="Thines Marco"/>
        </authorList>
    </citation>
    <scope>NUCLEOTIDE SEQUENCE [LARGE SCALE GENOMIC DNA]</scope>
</reference>
<evidence type="ECO:0000256" key="2">
    <source>
        <dbReference type="SAM" id="SignalP"/>
    </source>
</evidence>
<keyword evidence="2" id="KW-0732">Signal</keyword>
<dbReference type="EMBL" id="CCYD01000261">
    <property type="protein sequence ID" value="CEG37095.1"/>
    <property type="molecule type" value="Genomic_DNA"/>
</dbReference>
<feature type="region of interest" description="Disordered" evidence="1">
    <location>
        <begin position="67"/>
        <end position="86"/>
    </location>
</feature>